<protein>
    <recommendedName>
        <fullName evidence="3">Phospho-2-dehydro-3-deoxyheptonate aldolase</fullName>
        <ecNumber evidence="3">2.5.1.54</ecNumber>
    </recommendedName>
</protein>
<organism evidence="4 5">
    <name type="scientific">Leucobacter rhizosphaerae</name>
    <dbReference type="NCBI Taxonomy" id="2932245"/>
    <lineage>
        <taxon>Bacteria</taxon>
        <taxon>Bacillati</taxon>
        <taxon>Actinomycetota</taxon>
        <taxon>Actinomycetes</taxon>
        <taxon>Micrococcales</taxon>
        <taxon>Microbacteriaceae</taxon>
        <taxon>Leucobacter</taxon>
    </lineage>
</organism>
<name>A0ABY4FXV6_9MICO</name>
<dbReference type="InterPro" id="IPR002480">
    <property type="entry name" value="DAHP_synth_2"/>
</dbReference>
<dbReference type="Pfam" id="PF01474">
    <property type="entry name" value="DAHP_synth_2"/>
    <property type="match status" value="1"/>
</dbReference>
<dbReference type="Proteomes" id="UP000831775">
    <property type="component" value="Chromosome"/>
</dbReference>
<accession>A0ABY4FXV6</accession>
<evidence type="ECO:0000256" key="2">
    <source>
        <dbReference type="ARBA" id="ARBA00022679"/>
    </source>
</evidence>
<dbReference type="RefSeq" id="WP_244687308.1">
    <property type="nucleotide sequence ID" value="NZ_CP095043.1"/>
</dbReference>
<reference evidence="4 5" key="1">
    <citation type="submission" date="2022-04" db="EMBL/GenBank/DDBJ databases">
        <title>Leucobacter sp. isolated from rhizosphere of onion.</title>
        <authorList>
            <person name="Won M."/>
            <person name="Lee C.-M."/>
            <person name="Woen H.-Y."/>
            <person name="Kwon S.-W."/>
        </authorList>
    </citation>
    <scope>NUCLEOTIDE SEQUENCE [LARGE SCALE GENOMIC DNA]</scope>
    <source>
        <strain evidence="4 5">H25R-14</strain>
    </source>
</reference>
<dbReference type="InterPro" id="IPR013785">
    <property type="entry name" value="Aldolase_TIM"/>
</dbReference>
<proteinExistence type="inferred from homology"/>
<dbReference type="GO" id="GO:0003849">
    <property type="term" value="F:3-deoxy-7-phosphoheptulonate synthase activity"/>
    <property type="evidence" value="ECO:0007669"/>
    <property type="project" value="UniProtKB-EC"/>
</dbReference>
<keyword evidence="5" id="KW-1185">Reference proteome</keyword>
<comment type="similarity">
    <text evidence="1 3">Belongs to the class-II DAHP synthase family.</text>
</comment>
<sequence>MSQTHGIDARRALEGLDAYRALEAKQQPTWPDPAAVARASAELSTQPPLVFAGEADQLRTRLAAAARGEAFLLQGGDCAETFAAATADKIRDRVKTLLQMAVVLTYGASMPVIKVGRMAGQFAKPRSSDTETRDGVTLPAYRGDLVNGYDFTPESRAVNPERLIQGYHVAASTLNLIRAFTQGGFADLRQVHEWNKGFVANPANQRYESLAAEIDRALRFMEACGVDHTALTQTEFYVSHEALLLDYERPLTRVDSRTGLPYDTSGHMLWIGERTRDLDGAHVDFLSRVRNPIGVKLGPTATVDDALRLIDTLDPEREPGRLTFITRMGAGKIRDVLPGLLAGVRDAGAQPLWVTDPMHGNGITTENGYKTRRFDDVMDELRGFFEAHREVGTFPGGIHVELTGDDVTECLGGSENIDEETLATRYESLCDPRLNHMQSLELAFQVAEELKQLRH</sequence>
<keyword evidence="3" id="KW-0028">Amino-acid biosynthesis</keyword>
<gene>
    <name evidence="4" type="ORF">MUN76_03850</name>
</gene>
<dbReference type="EMBL" id="CP095043">
    <property type="protein sequence ID" value="UOQ61117.1"/>
    <property type="molecule type" value="Genomic_DNA"/>
</dbReference>
<dbReference type="PANTHER" id="PTHR21337">
    <property type="entry name" value="PHOSPHO-2-DEHYDRO-3-DEOXYHEPTONATE ALDOLASE 1, 2"/>
    <property type="match status" value="1"/>
</dbReference>
<dbReference type="PANTHER" id="PTHR21337:SF0">
    <property type="entry name" value="PHOSPHO-2-DEHYDRO-3-DEOXYHEPTONATE ALDOLASE"/>
    <property type="match status" value="1"/>
</dbReference>
<evidence type="ECO:0000313" key="5">
    <source>
        <dbReference type="Proteomes" id="UP000831775"/>
    </source>
</evidence>
<keyword evidence="3" id="KW-0057">Aromatic amino acid biosynthesis</keyword>
<keyword evidence="2 3" id="KW-0808">Transferase</keyword>
<evidence type="ECO:0000313" key="4">
    <source>
        <dbReference type="EMBL" id="UOQ61117.1"/>
    </source>
</evidence>
<dbReference type="SUPFAM" id="SSF51569">
    <property type="entry name" value="Aldolase"/>
    <property type="match status" value="1"/>
</dbReference>
<dbReference type="Gene3D" id="3.20.20.70">
    <property type="entry name" value="Aldolase class I"/>
    <property type="match status" value="1"/>
</dbReference>
<evidence type="ECO:0000256" key="3">
    <source>
        <dbReference type="RuleBase" id="RU363071"/>
    </source>
</evidence>
<dbReference type="EC" id="2.5.1.54" evidence="3"/>
<comment type="catalytic activity">
    <reaction evidence="3">
        <text>D-erythrose 4-phosphate + phosphoenolpyruvate + H2O = 7-phospho-2-dehydro-3-deoxy-D-arabino-heptonate + phosphate</text>
        <dbReference type="Rhea" id="RHEA:14717"/>
        <dbReference type="ChEBI" id="CHEBI:15377"/>
        <dbReference type="ChEBI" id="CHEBI:16897"/>
        <dbReference type="ChEBI" id="CHEBI:43474"/>
        <dbReference type="ChEBI" id="CHEBI:58394"/>
        <dbReference type="ChEBI" id="CHEBI:58702"/>
        <dbReference type="EC" id="2.5.1.54"/>
    </reaction>
</comment>
<dbReference type="NCBIfam" id="TIGR01358">
    <property type="entry name" value="DAHP_synth_II"/>
    <property type="match status" value="1"/>
</dbReference>
<evidence type="ECO:0000256" key="1">
    <source>
        <dbReference type="ARBA" id="ARBA00008911"/>
    </source>
</evidence>
<comment type="pathway">
    <text evidence="3">Metabolic intermediate biosynthesis; chorismate biosynthesis; chorismate from D-erythrose 4-phosphate and phosphoenolpyruvate: step 1/7.</text>
</comment>